<dbReference type="PANTHER" id="PTHR24637">
    <property type="entry name" value="COLLAGEN"/>
    <property type="match status" value="1"/>
</dbReference>
<name>A0A6P8HSA9_ACTTE</name>
<protein>
    <submittedName>
        <fullName evidence="5">Collagen alpha-3(IV) chain-like</fullName>
    </submittedName>
</protein>
<dbReference type="RefSeq" id="XP_031559259.1">
    <property type="nucleotide sequence ID" value="XM_031703399.1"/>
</dbReference>
<organism evidence="4 5">
    <name type="scientific">Actinia tenebrosa</name>
    <name type="common">Australian red waratah sea anemone</name>
    <dbReference type="NCBI Taxonomy" id="6105"/>
    <lineage>
        <taxon>Eukaryota</taxon>
        <taxon>Metazoa</taxon>
        <taxon>Cnidaria</taxon>
        <taxon>Anthozoa</taxon>
        <taxon>Hexacorallia</taxon>
        <taxon>Actiniaria</taxon>
        <taxon>Actiniidae</taxon>
        <taxon>Actinia</taxon>
    </lineage>
</organism>
<evidence type="ECO:0000313" key="4">
    <source>
        <dbReference type="Proteomes" id="UP000515163"/>
    </source>
</evidence>
<evidence type="ECO:0000259" key="3">
    <source>
        <dbReference type="Pfam" id="PF25815"/>
    </source>
</evidence>
<dbReference type="PANTHER" id="PTHR24637:SF421">
    <property type="entry name" value="CUTICLE COLLAGEN DPY-2"/>
    <property type="match status" value="1"/>
</dbReference>
<evidence type="ECO:0000256" key="2">
    <source>
        <dbReference type="SAM" id="SignalP"/>
    </source>
</evidence>
<proteinExistence type="predicted"/>
<feature type="region of interest" description="Disordered" evidence="1">
    <location>
        <begin position="305"/>
        <end position="400"/>
    </location>
</feature>
<dbReference type="AlphaFoldDB" id="A0A6P8HSA9"/>
<accession>A0A6P8HSA9</accession>
<feature type="signal peptide" evidence="2">
    <location>
        <begin position="1"/>
        <end position="19"/>
    </location>
</feature>
<feature type="compositionally biased region" description="Pro residues" evidence="1">
    <location>
        <begin position="60"/>
        <end position="71"/>
    </location>
</feature>
<dbReference type="KEGG" id="aten:116295554"/>
<evidence type="ECO:0000256" key="1">
    <source>
        <dbReference type="SAM" id="MobiDB-lite"/>
    </source>
</evidence>
<keyword evidence="4" id="KW-1185">Reference proteome</keyword>
<feature type="domain" description="CTHRC1 C-terminal" evidence="3">
    <location>
        <begin position="148"/>
        <end position="261"/>
    </location>
</feature>
<feature type="compositionally biased region" description="Pro residues" evidence="1">
    <location>
        <begin position="319"/>
        <end position="328"/>
    </location>
</feature>
<feature type="chain" id="PRO_5028102828" evidence="2">
    <location>
        <begin position="20"/>
        <end position="548"/>
    </location>
</feature>
<dbReference type="Pfam" id="PF25815">
    <property type="entry name" value="CTHRC1_C"/>
    <property type="match status" value="2"/>
</dbReference>
<feature type="domain" description="CTHRC1 C-terminal" evidence="3">
    <location>
        <begin position="404"/>
        <end position="522"/>
    </location>
</feature>
<keyword evidence="2" id="KW-0732">Signal</keyword>
<dbReference type="InterPro" id="IPR057873">
    <property type="entry name" value="CTHRC1_C"/>
</dbReference>
<evidence type="ECO:0000313" key="5">
    <source>
        <dbReference type="RefSeq" id="XP_031559259.1"/>
    </source>
</evidence>
<dbReference type="Proteomes" id="UP000515163">
    <property type="component" value="Unplaced"/>
</dbReference>
<feature type="region of interest" description="Disordered" evidence="1">
    <location>
        <begin position="33"/>
        <end position="147"/>
    </location>
</feature>
<dbReference type="OrthoDB" id="5984606at2759"/>
<gene>
    <name evidence="5" type="primary">LOC116295554</name>
</gene>
<sequence>MGHVIITSLLLLIVSCADGQQQRPWTSRDCQEMSRACQPLSQGAKGLPGEDGRPGRRGPPGNPGRRGPPGPRGRTLPRPQPPGPSPERGEIGEPGFPGPPGEPGEIGAKGVKGRSATNGGFARGKGQKGERGRKGPPGQRGSTGDSASVWTKCTWRIDSKQDDGLIKECVFSKRDQQNSLHVVYEGTLEVGLCTRCCKRWYFTFNERECSSPAVIDAFMSGGISKDYPHHSYGRIEGLCENPLPSGQVRIALRIENCPGISGAPGSVDINLFNPNGKILIQEVTPSQMLESCELLQGIEGLKGSQGIPGTLGPAGTPGLPGPPGPPGDPGTVYGGGTRYIKGSKGDPGSLGAKGSKGDRGPRGYPGDDGDLGSPLGGTGPPGQLGETGSSGTSGQKGDSGVNNVNWKQCTFKLNVNKKEGVVHSCIFHKLRSNTALHLTYQGDIHVGLCGTCCKKWEFQINGQPCSSPGPIDAVYDNLMLVNNGRPNVLPVFSHGNISGYCSAIPSGYVRVDLILSNCSKLSSDSITVSLKIVNTGRLIIQEVQESQS</sequence>
<feature type="compositionally biased region" description="Low complexity" evidence="1">
    <location>
        <begin position="307"/>
        <end position="317"/>
    </location>
</feature>
<reference evidence="5" key="1">
    <citation type="submission" date="2025-08" db="UniProtKB">
        <authorList>
            <consortium name="RefSeq"/>
        </authorList>
    </citation>
    <scope>IDENTIFICATION</scope>
    <source>
        <tissue evidence="5">Tentacle</tissue>
    </source>
</reference>
<dbReference type="InParanoid" id="A0A6P8HSA9"/>
<feature type="compositionally biased region" description="Polar residues" evidence="1">
    <location>
        <begin position="386"/>
        <end position="400"/>
    </location>
</feature>
<dbReference type="GeneID" id="116295554"/>